<dbReference type="KEGG" id="rge:RGE_23830"/>
<evidence type="ECO:0000259" key="8">
    <source>
        <dbReference type="Pfam" id="PF00557"/>
    </source>
</evidence>
<dbReference type="HAMAP" id="MF_01974">
    <property type="entry name" value="MetAP_1"/>
    <property type="match status" value="1"/>
</dbReference>
<keyword evidence="3 6" id="KW-0645">Protease</keyword>
<feature type="binding site" evidence="6">
    <location>
        <position position="245"/>
    </location>
    <ligand>
        <name>a divalent metal cation</name>
        <dbReference type="ChEBI" id="CHEBI:60240"/>
        <label>1</label>
    </ligand>
</feature>
<dbReference type="SUPFAM" id="SSF55920">
    <property type="entry name" value="Creatinase/aminopeptidase"/>
    <property type="match status" value="1"/>
</dbReference>
<keyword evidence="5 6" id="KW-0378">Hydrolase</keyword>
<comment type="cofactor">
    <cofactor evidence="6">
        <name>Co(2+)</name>
        <dbReference type="ChEBI" id="CHEBI:48828"/>
    </cofactor>
    <cofactor evidence="6">
        <name>Zn(2+)</name>
        <dbReference type="ChEBI" id="CHEBI:29105"/>
    </cofactor>
    <cofactor evidence="6">
        <name>Mn(2+)</name>
        <dbReference type="ChEBI" id="CHEBI:29035"/>
    </cofactor>
    <cofactor evidence="6">
        <name>Fe(2+)</name>
        <dbReference type="ChEBI" id="CHEBI:29033"/>
    </cofactor>
    <text evidence="6">Binds 2 divalent metal cations per subunit. Has a high-affinity and a low affinity metal-binding site. The true nature of the physiological cofactor is under debate. The enzyme is active with cobalt, zinc, manganese or divalent iron ions. Most likely, methionine aminopeptidases function as mononuclear Fe(2+)-metalloproteases under physiological conditions, and the catalytically relevant metal-binding site has been assigned to the histidine-containing high-affinity site.</text>
</comment>
<dbReference type="PROSITE" id="PS00680">
    <property type="entry name" value="MAP_1"/>
    <property type="match status" value="1"/>
</dbReference>
<dbReference type="CDD" id="cd01086">
    <property type="entry name" value="MetAP1"/>
    <property type="match status" value="1"/>
</dbReference>
<evidence type="ECO:0000256" key="3">
    <source>
        <dbReference type="ARBA" id="ARBA00022670"/>
    </source>
</evidence>
<evidence type="ECO:0000256" key="5">
    <source>
        <dbReference type="ARBA" id="ARBA00022801"/>
    </source>
</evidence>
<reference evidence="9 10" key="1">
    <citation type="journal article" date="2012" name="J. Bacteriol.">
        <title>Complete genome sequence of phototrophic betaproteobacterium Rubrivivax gelatinosus IL144.</title>
        <authorList>
            <person name="Nagashima S."/>
            <person name="Kamimura A."/>
            <person name="Shimizu T."/>
            <person name="Nakamura-isaki S."/>
            <person name="Aono E."/>
            <person name="Sakamoto K."/>
            <person name="Ichikawa N."/>
            <person name="Nakazawa H."/>
            <person name="Sekine M."/>
            <person name="Yamazaki S."/>
            <person name="Fujita N."/>
            <person name="Shimada K."/>
            <person name="Hanada S."/>
            <person name="Nagashima K.V.P."/>
        </authorList>
    </citation>
    <scope>NUCLEOTIDE SEQUENCE [LARGE SCALE GENOMIC DNA]</scope>
    <source>
        <strain evidence="10">NBRC 100245 / IL144</strain>
    </source>
</reference>
<organism evidence="9 10">
    <name type="scientific">Rubrivivax gelatinosus (strain NBRC 100245 / IL144)</name>
    <dbReference type="NCBI Taxonomy" id="983917"/>
    <lineage>
        <taxon>Bacteria</taxon>
        <taxon>Pseudomonadati</taxon>
        <taxon>Pseudomonadota</taxon>
        <taxon>Betaproteobacteria</taxon>
        <taxon>Burkholderiales</taxon>
        <taxon>Sphaerotilaceae</taxon>
        <taxon>Rubrivivax</taxon>
    </lineage>
</organism>
<feature type="binding site" evidence="6">
    <location>
        <position position="112"/>
    </location>
    <ligand>
        <name>a divalent metal cation</name>
        <dbReference type="ChEBI" id="CHEBI:60240"/>
        <label>1</label>
    </ligand>
</feature>
<dbReference type="Proteomes" id="UP000007883">
    <property type="component" value="Chromosome"/>
</dbReference>
<feature type="binding site" evidence="6">
    <location>
        <position position="208"/>
    </location>
    <ligand>
        <name>a divalent metal cation</name>
        <dbReference type="ChEBI" id="CHEBI:60240"/>
        <label>2</label>
        <note>catalytic</note>
    </ligand>
</feature>
<dbReference type="NCBIfam" id="TIGR00500">
    <property type="entry name" value="met_pdase_I"/>
    <property type="match status" value="1"/>
</dbReference>
<comment type="subunit">
    <text evidence="6">Monomer.</text>
</comment>
<dbReference type="Pfam" id="PF00557">
    <property type="entry name" value="Peptidase_M24"/>
    <property type="match status" value="1"/>
</dbReference>
<keyword evidence="10" id="KW-1185">Reference proteome</keyword>
<dbReference type="InterPro" id="IPR002467">
    <property type="entry name" value="Pept_M24A_MAP1"/>
</dbReference>
<sequence>MTIVIKNAEEIAAMREACRLASEVLDMLTPHVRAGVTTLEIDRLAHDYMVNVQGGVPATLNYQPPGYPPYPASLCTSLNDVVCHGIPDERPLKNGDILNIDVTIIKNGFHGDNSRMFVIGEGSIAARRLCQITYEAMWKGIVKVRPGARLGDIGHAIQTFAENAGFSIVREFCGHGVGRRFHEEPQVLHYGRPGTLEELQPGMIFTIEPMINAGRREIKEDRKGNRPYDGWTIVTRDRSLSAQWEHTVLVTDSGYEVLTLSAGSPPPPAFVTAATAAS</sequence>
<dbReference type="GO" id="GO:0046872">
    <property type="term" value="F:metal ion binding"/>
    <property type="evidence" value="ECO:0007669"/>
    <property type="project" value="UniProtKB-UniRule"/>
</dbReference>
<dbReference type="PANTHER" id="PTHR43330">
    <property type="entry name" value="METHIONINE AMINOPEPTIDASE"/>
    <property type="match status" value="1"/>
</dbReference>
<dbReference type="PANTHER" id="PTHR43330:SF27">
    <property type="entry name" value="METHIONINE AMINOPEPTIDASE"/>
    <property type="match status" value="1"/>
</dbReference>
<evidence type="ECO:0000256" key="7">
    <source>
        <dbReference type="RuleBase" id="RU003653"/>
    </source>
</evidence>
<name>I0HRT7_RUBGI</name>
<evidence type="ECO:0000256" key="4">
    <source>
        <dbReference type="ARBA" id="ARBA00022723"/>
    </source>
</evidence>
<comment type="function">
    <text evidence="1 6">Removes the N-terminal methionine from nascent proteins. The N-terminal methionine is often cleaved when the second residue in the primary sequence is small and uncharged (Met-Ala-, Cys, Gly, Pro, Ser, Thr, or Val). Requires deformylation of the N(alpha)-formylated initiator methionine before it can be hydrolyzed.</text>
</comment>
<dbReference type="eggNOG" id="COG0024">
    <property type="taxonomic scope" value="Bacteria"/>
</dbReference>
<proteinExistence type="inferred from homology"/>
<feature type="binding site" evidence="6">
    <location>
        <position position="175"/>
    </location>
    <ligand>
        <name>a divalent metal cation</name>
        <dbReference type="ChEBI" id="CHEBI:60240"/>
        <label>2</label>
        <note>catalytic</note>
    </ligand>
</feature>
<feature type="binding site" evidence="6">
    <location>
        <position position="112"/>
    </location>
    <ligand>
        <name>a divalent metal cation</name>
        <dbReference type="ChEBI" id="CHEBI:60240"/>
        <label>2</label>
        <note>catalytic</note>
    </ligand>
</feature>
<protein>
    <recommendedName>
        <fullName evidence="6 7">Methionine aminopeptidase</fullName>
        <shortName evidence="6">MAP</shortName>
        <shortName evidence="6">MetAP</shortName>
        <ecNumber evidence="6 7">3.4.11.18</ecNumber>
    </recommendedName>
    <alternativeName>
        <fullName evidence="6">Peptidase M</fullName>
    </alternativeName>
</protein>
<feature type="domain" description="Peptidase M24" evidence="8">
    <location>
        <begin position="13"/>
        <end position="252"/>
    </location>
</feature>
<feature type="binding site" evidence="6">
    <location>
        <position position="84"/>
    </location>
    <ligand>
        <name>substrate</name>
    </ligand>
</feature>
<keyword evidence="2 6" id="KW-0031">Aminopeptidase</keyword>
<dbReference type="InterPro" id="IPR001714">
    <property type="entry name" value="Pept_M24_MAP"/>
</dbReference>
<dbReference type="NCBIfam" id="NF008970">
    <property type="entry name" value="PRK12318.1"/>
    <property type="match status" value="1"/>
</dbReference>
<dbReference type="RefSeq" id="WP_014428586.1">
    <property type="nucleotide sequence ID" value="NC_017075.1"/>
</dbReference>
<dbReference type="GO" id="GO:0006508">
    <property type="term" value="P:proteolysis"/>
    <property type="evidence" value="ECO:0007669"/>
    <property type="project" value="UniProtKB-KW"/>
</dbReference>
<comment type="catalytic activity">
    <reaction evidence="6 7">
        <text>Release of N-terminal amino acids, preferentially methionine, from peptides and arylamides.</text>
        <dbReference type="EC" id="3.4.11.18"/>
    </reaction>
</comment>
<evidence type="ECO:0000313" key="9">
    <source>
        <dbReference type="EMBL" id="BAL95724.1"/>
    </source>
</evidence>
<dbReference type="EMBL" id="AP012320">
    <property type="protein sequence ID" value="BAL95724.1"/>
    <property type="molecule type" value="Genomic_DNA"/>
</dbReference>
<dbReference type="Gene3D" id="3.90.230.10">
    <property type="entry name" value="Creatinase/methionine aminopeptidase superfamily"/>
    <property type="match status" value="1"/>
</dbReference>
<feature type="binding site" evidence="6">
    <location>
        <position position="245"/>
    </location>
    <ligand>
        <name>a divalent metal cation</name>
        <dbReference type="ChEBI" id="CHEBI:60240"/>
        <label>2</label>
        <note>catalytic</note>
    </ligand>
</feature>
<dbReference type="GO" id="GO:0005829">
    <property type="term" value="C:cytosol"/>
    <property type="evidence" value="ECO:0007669"/>
    <property type="project" value="TreeGrafter"/>
</dbReference>
<comment type="similarity">
    <text evidence="6">Belongs to the peptidase M24A family. Methionine aminopeptidase type 1 subfamily.</text>
</comment>
<dbReference type="MEROPS" id="M24.001"/>
<dbReference type="InterPro" id="IPR000994">
    <property type="entry name" value="Pept_M24"/>
</dbReference>
<accession>I0HRT7</accession>
<dbReference type="AlphaFoldDB" id="I0HRT7"/>
<gene>
    <name evidence="6 9" type="primary">map</name>
    <name evidence="9" type="ordered locus">RGE_23830</name>
</gene>
<dbReference type="STRING" id="983917.RGE_23830"/>
<dbReference type="EC" id="3.4.11.18" evidence="6 7"/>
<keyword evidence="4 6" id="KW-0479">Metal-binding</keyword>
<dbReference type="GO" id="GO:0004239">
    <property type="term" value="F:initiator methionyl aminopeptidase activity"/>
    <property type="evidence" value="ECO:0007669"/>
    <property type="project" value="UniProtKB-UniRule"/>
</dbReference>
<dbReference type="GO" id="GO:0070006">
    <property type="term" value="F:metalloaminopeptidase activity"/>
    <property type="evidence" value="ECO:0007669"/>
    <property type="project" value="UniProtKB-UniRule"/>
</dbReference>
<dbReference type="HOGENOM" id="CLU_015857_0_0_4"/>
<feature type="binding site" evidence="6">
    <location>
        <position position="101"/>
    </location>
    <ligand>
        <name>a divalent metal cation</name>
        <dbReference type="ChEBI" id="CHEBI:60240"/>
        <label>1</label>
    </ligand>
</feature>
<feature type="binding site" evidence="6">
    <location>
        <position position="182"/>
    </location>
    <ligand>
        <name>substrate</name>
    </ligand>
</feature>
<dbReference type="PRINTS" id="PR00599">
    <property type="entry name" value="MAPEPTIDASE"/>
</dbReference>
<dbReference type="PATRIC" id="fig|983917.3.peg.2316"/>
<dbReference type="InterPro" id="IPR036005">
    <property type="entry name" value="Creatinase/aminopeptidase-like"/>
</dbReference>
<evidence type="ECO:0000256" key="1">
    <source>
        <dbReference type="ARBA" id="ARBA00002521"/>
    </source>
</evidence>
<evidence type="ECO:0000256" key="6">
    <source>
        <dbReference type="HAMAP-Rule" id="MF_01974"/>
    </source>
</evidence>
<evidence type="ECO:0000256" key="2">
    <source>
        <dbReference type="ARBA" id="ARBA00022438"/>
    </source>
</evidence>
<evidence type="ECO:0000313" key="10">
    <source>
        <dbReference type="Proteomes" id="UP000007883"/>
    </source>
</evidence>